<dbReference type="Proteomes" id="UP000054321">
    <property type="component" value="Unassembled WGS sequence"/>
</dbReference>
<evidence type="ECO:0008006" key="3">
    <source>
        <dbReference type="Google" id="ProtNLM"/>
    </source>
</evidence>
<organism evidence="1 2">
    <name type="scientific">Oidiodendron maius (strain Zn)</name>
    <dbReference type="NCBI Taxonomy" id="913774"/>
    <lineage>
        <taxon>Eukaryota</taxon>
        <taxon>Fungi</taxon>
        <taxon>Dikarya</taxon>
        <taxon>Ascomycota</taxon>
        <taxon>Pezizomycotina</taxon>
        <taxon>Leotiomycetes</taxon>
        <taxon>Leotiomycetes incertae sedis</taxon>
        <taxon>Myxotrichaceae</taxon>
        <taxon>Oidiodendron</taxon>
    </lineage>
</organism>
<sequence>MCGPRNSWRYAYKTSLHVPFRRDLDAFTYPDNAEPQQPPYSCHVQDGEDQCRNAELIQEEQLASFFNISEFRSPLGLGTSLAPEYNALQKYIDRLYDLNMATNKGKANAELCVGRRALLGVELASKTWQVLECDAIECVRKKDALRASAPVCGWDEFREWVLTVLSCWMPAMLRVFSDYFLFVIADGLPIRVVSDCCVDFHGVVDVLTWANYVAMGVPSFDLFSTEQLLLNLQGELRGGYDTRALETISGTCREKDICPCRMWNVAFQSNMDTAGVYYLASLAPHLQDPDKVGRHISCTSEMCIYTYENSTVVKQLHKCHSICTEETKFEARLLNEAFRPETITQTVSEWRQTAWSVGESVHGQHTLCSVGDKYMALSHVWSDGTGVGMKTNGQVNTCLFAYFANIAARLGCSGIWWDAISIPSGRRERRIAMNTMLENYKYAAVTVIHDSELVNLEWTEDGAPAAAVVLSAWFTRGWTAAELFASRDHPVKILFKNPGNPNEPLIKDLKNEVFKWLSPSDAFMGMKDRIWSLLDRYCCPSPIIGPAFDDKRPSRPPQVTVKKQDQQEWNGLLQSWTVHLEMVAAFQKKHMLDERTNLAPKLGYFIASEIIQRVYQGSATYFNNLYMGLPTPMASLQDVLQILRPRITSWAVDRLIIAALMCLPPGKFGFTETLTGPEITKRILTHLECCHPLDMFHASVPIVPNGRWSWCPPSIFDLCRYSRSMSVEVLPKAWIRDGTLCMNGLAALSVLESDRLVPLGHHSALAASISVALLERNHCFLLQYEVDGNETRQQFILAQAVRIDDQRSLTVYCRWFGCVYLEMTHITGDLHAACQHKESVSNRRLWHSTGMEFIFGDDVGKNRAPLASIGVDIIFSAKAYEWQFL</sequence>
<dbReference type="PANTHER" id="PTHR39596">
    <property type="match status" value="1"/>
</dbReference>
<name>A0A0C3C946_OIDMZ</name>
<evidence type="ECO:0000313" key="2">
    <source>
        <dbReference type="Proteomes" id="UP000054321"/>
    </source>
</evidence>
<dbReference type="EMBL" id="KN832887">
    <property type="protein sequence ID" value="KIM95443.1"/>
    <property type="molecule type" value="Genomic_DNA"/>
</dbReference>
<dbReference type="OrthoDB" id="20872at2759"/>
<gene>
    <name evidence="1" type="ORF">OIDMADRAFT_59909</name>
</gene>
<keyword evidence="2" id="KW-1185">Reference proteome</keyword>
<dbReference type="PANTHER" id="PTHR39596:SF2">
    <property type="entry name" value="HET DOMAIN PROTEIN (AFU_ORTHOLOGUE AFUA_1G17550)-RELATED"/>
    <property type="match status" value="1"/>
</dbReference>
<evidence type="ECO:0000313" key="1">
    <source>
        <dbReference type="EMBL" id="KIM95443.1"/>
    </source>
</evidence>
<dbReference type="HOGENOM" id="CLU_325736_0_0_1"/>
<proteinExistence type="predicted"/>
<reference evidence="2" key="2">
    <citation type="submission" date="2015-01" db="EMBL/GenBank/DDBJ databases">
        <title>Evolutionary Origins and Diversification of the Mycorrhizal Mutualists.</title>
        <authorList>
            <consortium name="DOE Joint Genome Institute"/>
            <consortium name="Mycorrhizal Genomics Consortium"/>
            <person name="Kohler A."/>
            <person name="Kuo A."/>
            <person name="Nagy L.G."/>
            <person name="Floudas D."/>
            <person name="Copeland A."/>
            <person name="Barry K.W."/>
            <person name="Cichocki N."/>
            <person name="Veneault-Fourrey C."/>
            <person name="LaButti K."/>
            <person name="Lindquist E.A."/>
            <person name="Lipzen A."/>
            <person name="Lundell T."/>
            <person name="Morin E."/>
            <person name="Murat C."/>
            <person name="Riley R."/>
            <person name="Ohm R."/>
            <person name="Sun H."/>
            <person name="Tunlid A."/>
            <person name="Henrissat B."/>
            <person name="Grigoriev I.V."/>
            <person name="Hibbett D.S."/>
            <person name="Martin F."/>
        </authorList>
    </citation>
    <scope>NUCLEOTIDE SEQUENCE [LARGE SCALE GENOMIC DNA]</scope>
    <source>
        <strain evidence="2">Zn</strain>
    </source>
</reference>
<accession>A0A0C3C946</accession>
<dbReference type="AlphaFoldDB" id="A0A0C3C946"/>
<dbReference type="InParanoid" id="A0A0C3C946"/>
<reference evidence="1 2" key="1">
    <citation type="submission" date="2014-04" db="EMBL/GenBank/DDBJ databases">
        <authorList>
            <consortium name="DOE Joint Genome Institute"/>
            <person name="Kuo A."/>
            <person name="Martino E."/>
            <person name="Perotto S."/>
            <person name="Kohler A."/>
            <person name="Nagy L.G."/>
            <person name="Floudas D."/>
            <person name="Copeland A."/>
            <person name="Barry K.W."/>
            <person name="Cichocki N."/>
            <person name="Veneault-Fourrey C."/>
            <person name="LaButti K."/>
            <person name="Lindquist E.A."/>
            <person name="Lipzen A."/>
            <person name="Lundell T."/>
            <person name="Morin E."/>
            <person name="Murat C."/>
            <person name="Sun H."/>
            <person name="Tunlid A."/>
            <person name="Henrissat B."/>
            <person name="Grigoriev I.V."/>
            <person name="Hibbett D.S."/>
            <person name="Martin F."/>
            <person name="Nordberg H.P."/>
            <person name="Cantor M.N."/>
            <person name="Hua S.X."/>
        </authorList>
    </citation>
    <scope>NUCLEOTIDE SEQUENCE [LARGE SCALE GENOMIC DNA]</scope>
    <source>
        <strain evidence="1 2">Zn</strain>
    </source>
</reference>
<protein>
    <recommendedName>
        <fullName evidence="3">Heterokaryon incompatibility domain-containing protein</fullName>
    </recommendedName>
</protein>